<feature type="compositionally biased region" description="Acidic residues" evidence="1">
    <location>
        <begin position="295"/>
        <end position="313"/>
    </location>
</feature>
<protein>
    <submittedName>
        <fullName evidence="2">Uncharacterized protein</fullName>
    </submittedName>
</protein>
<feature type="region of interest" description="Disordered" evidence="1">
    <location>
        <begin position="396"/>
        <end position="432"/>
    </location>
</feature>
<name>A0A8T0KXT3_PHAAN</name>
<feature type="region of interest" description="Disordered" evidence="1">
    <location>
        <begin position="295"/>
        <end position="334"/>
    </location>
</feature>
<dbReference type="EMBL" id="JABFOF010000003">
    <property type="protein sequence ID" value="KAG2402585.1"/>
    <property type="molecule type" value="Genomic_DNA"/>
</dbReference>
<gene>
    <name evidence="2" type="ORF">HKW66_Vig0237820</name>
</gene>
<proteinExistence type="predicted"/>
<evidence type="ECO:0000313" key="3">
    <source>
        <dbReference type="Proteomes" id="UP000743370"/>
    </source>
</evidence>
<dbReference type="AlphaFoldDB" id="A0A8T0KXT3"/>
<reference evidence="2 3" key="1">
    <citation type="submission" date="2020-05" db="EMBL/GenBank/DDBJ databases">
        <title>Vigna angularis (adzuki bean) Var. LongXiaoDou No. 4 denovo assembly.</title>
        <authorList>
            <person name="Xiang H."/>
        </authorList>
    </citation>
    <scope>NUCLEOTIDE SEQUENCE [LARGE SCALE GENOMIC DNA]</scope>
    <source>
        <tissue evidence="2">Leaf</tissue>
    </source>
</reference>
<organism evidence="2 3">
    <name type="scientific">Phaseolus angularis</name>
    <name type="common">Azuki bean</name>
    <name type="synonym">Vigna angularis</name>
    <dbReference type="NCBI Taxonomy" id="3914"/>
    <lineage>
        <taxon>Eukaryota</taxon>
        <taxon>Viridiplantae</taxon>
        <taxon>Streptophyta</taxon>
        <taxon>Embryophyta</taxon>
        <taxon>Tracheophyta</taxon>
        <taxon>Spermatophyta</taxon>
        <taxon>Magnoliopsida</taxon>
        <taxon>eudicotyledons</taxon>
        <taxon>Gunneridae</taxon>
        <taxon>Pentapetalae</taxon>
        <taxon>rosids</taxon>
        <taxon>fabids</taxon>
        <taxon>Fabales</taxon>
        <taxon>Fabaceae</taxon>
        <taxon>Papilionoideae</taxon>
        <taxon>50 kb inversion clade</taxon>
        <taxon>NPAAA clade</taxon>
        <taxon>indigoferoid/millettioid clade</taxon>
        <taxon>Phaseoleae</taxon>
        <taxon>Vigna</taxon>
    </lineage>
</organism>
<dbReference type="Proteomes" id="UP000743370">
    <property type="component" value="Unassembled WGS sequence"/>
</dbReference>
<sequence>MKTAEAVECDGSFGAKIGEIGSMPRKIHVFHATTRDKLVGGKSITHARWAKLNHSTIRNHSLIPLKVLAMLPFGLIPQVSPEKNHLLKFGRFALERTEPTNENNKTRNNFKRKSEMNLSKATTVGGVLKIRKEVEIMVVALTRRESNFQGLHFKHTMAGPTNRLYIYLHASRKMFRKDDGEQRTLSDMRPSEQPRQNIVSDNLNIFIGLSEQQGMHHPVVNLDGLIEGPGFAVQLPTHIGVGDSIGAAVQDNERKVDIREPLIEEFDDGAQPRLSAIPQRVHVGDEFLAGNLDGLEEEIGGGDDGESGEESGEEGFRGEEVNEEADGGAHGLAEEKRGEVLELGVLLFDRVEEGEAIVCDEVYGGDEESSRTLTLFVGSFVDRGAESAKVVLAEAGVGEGVGGNGESKESSGELGGSEEERDQRHRNACFSC</sequence>
<evidence type="ECO:0000313" key="2">
    <source>
        <dbReference type="EMBL" id="KAG2402585.1"/>
    </source>
</evidence>
<accession>A0A8T0KXT3</accession>
<comment type="caution">
    <text evidence="2">The sequence shown here is derived from an EMBL/GenBank/DDBJ whole genome shotgun (WGS) entry which is preliminary data.</text>
</comment>
<evidence type="ECO:0000256" key="1">
    <source>
        <dbReference type="SAM" id="MobiDB-lite"/>
    </source>
</evidence>